<evidence type="ECO:0000313" key="1">
    <source>
        <dbReference type="EMBL" id="TQV91486.1"/>
    </source>
</evidence>
<proteinExistence type="predicted"/>
<name>A0A545UPU8_9HYPO</name>
<gene>
    <name evidence="1" type="ORF">IF1G_09985</name>
</gene>
<protein>
    <submittedName>
        <fullName evidence="1">Uncharacterized protein</fullName>
    </submittedName>
</protein>
<reference evidence="1 2" key="1">
    <citation type="journal article" date="2019" name="Appl. Microbiol. Biotechnol.">
        <title>Genome sequence of Isaria javanica and comparative genome analysis insights into family S53 peptidase evolution in fungal entomopathogens.</title>
        <authorList>
            <person name="Lin R."/>
            <person name="Zhang X."/>
            <person name="Xin B."/>
            <person name="Zou M."/>
            <person name="Gao Y."/>
            <person name="Qin F."/>
            <person name="Hu Q."/>
            <person name="Xie B."/>
            <person name="Cheng X."/>
        </authorList>
    </citation>
    <scope>NUCLEOTIDE SEQUENCE [LARGE SCALE GENOMIC DNA]</scope>
    <source>
        <strain evidence="1 2">IJ1G</strain>
    </source>
</reference>
<keyword evidence="2" id="KW-1185">Reference proteome</keyword>
<dbReference type="AlphaFoldDB" id="A0A545UPU8"/>
<dbReference type="Proteomes" id="UP000315783">
    <property type="component" value="Unassembled WGS sequence"/>
</dbReference>
<organism evidence="1 2">
    <name type="scientific">Cordyceps javanica</name>
    <dbReference type="NCBI Taxonomy" id="43265"/>
    <lineage>
        <taxon>Eukaryota</taxon>
        <taxon>Fungi</taxon>
        <taxon>Dikarya</taxon>
        <taxon>Ascomycota</taxon>
        <taxon>Pezizomycotina</taxon>
        <taxon>Sordariomycetes</taxon>
        <taxon>Hypocreomycetidae</taxon>
        <taxon>Hypocreales</taxon>
        <taxon>Cordycipitaceae</taxon>
        <taxon>Cordyceps</taxon>
    </lineage>
</organism>
<dbReference type="EMBL" id="SPUK01000019">
    <property type="protein sequence ID" value="TQV91486.1"/>
    <property type="molecule type" value="Genomic_DNA"/>
</dbReference>
<sequence>MVLDQGKPVSRKDETNLWWCGRWWLLCVDGCSVSMAAAWCFGSQPVAMFTDAGLAVAAAFCNVFRSSFSLGAVESPNGPASSWAMQSRPRQHSVSVGWICGAGSAVGFGHAPFASMGKVQYGRNTEPCHCALR</sequence>
<accession>A0A545UPU8</accession>
<comment type="caution">
    <text evidence="1">The sequence shown here is derived from an EMBL/GenBank/DDBJ whole genome shotgun (WGS) entry which is preliminary data.</text>
</comment>
<evidence type="ECO:0000313" key="2">
    <source>
        <dbReference type="Proteomes" id="UP000315783"/>
    </source>
</evidence>